<dbReference type="Proteomes" id="UP000315295">
    <property type="component" value="Unassembled WGS sequence"/>
</dbReference>
<accession>A0A540KF55</accession>
<dbReference type="PANTHER" id="PTHR11999">
    <property type="entry name" value="GROUP II PYRIDOXAL-5-PHOSPHATE DECARBOXYLASE"/>
    <property type="match status" value="1"/>
</dbReference>
<keyword evidence="5" id="KW-1185">Reference proteome</keyword>
<dbReference type="Gene3D" id="1.20.1340.10">
    <property type="entry name" value="dopa decarboxylase, N-terminal domain"/>
    <property type="match status" value="1"/>
</dbReference>
<keyword evidence="2" id="KW-0456">Lyase</keyword>
<dbReference type="Gene3D" id="3.90.1150.10">
    <property type="entry name" value="Aspartate Aminotransferase, domain 1"/>
    <property type="match status" value="1"/>
</dbReference>
<dbReference type="FunFam" id="1.20.1340.10:FF:000001">
    <property type="entry name" value="Histidine decarboxylase"/>
    <property type="match status" value="1"/>
</dbReference>
<evidence type="ECO:0000313" key="5">
    <source>
        <dbReference type="Proteomes" id="UP000315295"/>
    </source>
</evidence>
<dbReference type="GO" id="GO:0030170">
    <property type="term" value="F:pyridoxal phosphate binding"/>
    <property type="evidence" value="ECO:0007669"/>
    <property type="project" value="InterPro"/>
</dbReference>
<dbReference type="PRINTS" id="PR00800">
    <property type="entry name" value="YHDCRBOXLASE"/>
</dbReference>
<keyword evidence="2" id="KW-0210">Decarboxylase</keyword>
<dbReference type="InterPro" id="IPR010977">
    <property type="entry name" value="Aromatic_deC"/>
</dbReference>
<evidence type="ECO:0000256" key="1">
    <source>
        <dbReference type="ARBA" id="ARBA00001933"/>
    </source>
</evidence>
<dbReference type="GO" id="GO:0005737">
    <property type="term" value="C:cytoplasm"/>
    <property type="evidence" value="ECO:0007669"/>
    <property type="project" value="TreeGrafter"/>
</dbReference>
<comment type="cofactor">
    <cofactor evidence="1">
        <name>pyridoxal 5'-phosphate</name>
        <dbReference type="ChEBI" id="CHEBI:597326"/>
    </cofactor>
</comment>
<dbReference type="AlphaFoldDB" id="A0A540KF55"/>
<dbReference type="GO" id="GO:0016831">
    <property type="term" value="F:carboxy-lyase activity"/>
    <property type="evidence" value="ECO:0007669"/>
    <property type="project" value="UniProtKB-KW"/>
</dbReference>
<evidence type="ECO:0000256" key="3">
    <source>
        <dbReference type="ARBA" id="ARBA00022898"/>
    </source>
</evidence>
<organism evidence="4 5">
    <name type="scientific">Malus baccata</name>
    <name type="common">Siberian crab apple</name>
    <name type="synonym">Pyrus baccata</name>
    <dbReference type="NCBI Taxonomy" id="106549"/>
    <lineage>
        <taxon>Eukaryota</taxon>
        <taxon>Viridiplantae</taxon>
        <taxon>Streptophyta</taxon>
        <taxon>Embryophyta</taxon>
        <taxon>Tracheophyta</taxon>
        <taxon>Spermatophyta</taxon>
        <taxon>Magnoliopsida</taxon>
        <taxon>eudicotyledons</taxon>
        <taxon>Gunneridae</taxon>
        <taxon>Pentapetalae</taxon>
        <taxon>rosids</taxon>
        <taxon>fabids</taxon>
        <taxon>Rosales</taxon>
        <taxon>Rosaceae</taxon>
        <taxon>Amygdaloideae</taxon>
        <taxon>Maleae</taxon>
        <taxon>Malus</taxon>
    </lineage>
</organism>
<evidence type="ECO:0000313" key="4">
    <source>
        <dbReference type="EMBL" id="TQD72865.1"/>
    </source>
</evidence>
<dbReference type="STRING" id="106549.A0A540KF55"/>
<name>A0A540KF55_MALBA</name>
<dbReference type="GO" id="GO:0006520">
    <property type="term" value="P:amino acid metabolic process"/>
    <property type="evidence" value="ECO:0007669"/>
    <property type="project" value="InterPro"/>
</dbReference>
<comment type="caution">
    <text evidence="4">The sequence shown here is derived from an EMBL/GenBank/DDBJ whole genome shotgun (WGS) entry which is preliminary data.</text>
</comment>
<protein>
    <recommendedName>
        <fullName evidence="6">Tyrosine decarboxylase</fullName>
    </recommendedName>
</protein>
<reference evidence="4 5" key="1">
    <citation type="journal article" date="2019" name="G3 (Bethesda)">
        <title>Sequencing of a Wild Apple (Malus baccata) Genome Unravels the Differences Between Cultivated and Wild Apple Species Regarding Disease Resistance and Cold Tolerance.</title>
        <authorList>
            <person name="Chen X."/>
        </authorList>
    </citation>
    <scope>NUCLEOTIDE SEQUENCE [LARGE SCALE GENOMIC DNA]</scope>
    <source>
        <strain evidence="5">cv. Shandingzi</strain>
        <tissue evidence="4">Leaves</tissue>
    </source>
</reference>
<gene>
    <name evidence="4" type="ORF">C1H46_041604</name>
</gene>
<evidence type="ECO:0000256" key="2">
    <source>
        <dbReference type="ARBA" id="ARBA00022793"/>
    </source>
</evidence>
<dbReference type="Pfam" id="PF00282">
    <property type="entry name" value="Pyridoxal_deC"/>
    <property type="match status" value="1"/>
</dbReference>
<dbReference type="PANTHER" id="PTHR11999:SF96">
    <property type="entry name" value="TYROSINE DECARBOXYLASE"/>
    <property type="match status" value="1"/>
</dbReference>
<sequence>MTKNPLDLVAFRRQGHMMIDFIADYYQNIEKYPVLSQVQPGYLRKRLPESAPYHPEPIEAILQDVQDHIVPRITHWQNPNHFAYFPATISTTGFLCEMLTTGFNVVGFNWMASPAATELETIVMDWLGDMLKLPKVSPSAISNKTPIPSDENRVINEVNCRLLEAINGSGRVYMTHAVVGGMYVLRCAIGATLTEEKHVVMAWKVVQEHADAILSMYC</sequence>
<dbReference type="InterPro" id="IPR015422">
    <property type="entry name" value="PyrdxlP-dep_Trfase_small"/>
</dbReference>
<dbReference type="SUPFAM" id="SSF53383">
    <property type="entry name" value="PLP-dependent transferases"/>
    <property type="match status" value="1"/>
</dbReference>
<dbReference type="InterPro" id="IPR002129">
    <property type="entry name" value="PyrdxlP-dep_de-COase"/>
</dbReference>
<evidence type="ECO:0008006" key="6">
    <source>
        <dbReference type="Google" id="ProtNLM"/>
    </source>
</evidence>
<keyword evidence="3" id="KW-0663">Pyridoxal phosphate</keyword>
<dbReference type="EMBL" id="VIEB01001356">
    <property type="protein sequence ID" value="TQD72865.1"/>
    <property type="molecule type" value="Genomic_DNA"/>
</dbReference>
<dbReference type="GO" id="GO:0019752">
    <property type="term" value="P:carboxylic acid metabolic process"/>
    <property type="evidence" value="ECO:0007669"/>
    <property type="project" value="InterPro"/>
</dbReference>
<dbReference type="InterPro" id="IPR015424">
    <property type="entry name" value="PyrdxlP-dep_Trfase"/>
</dbReference>
<proteinExistence type="predicted"/>